<dbReference type="OrthoDB" id="3635808at2759"/>
<keyword evidence="2" id="KW-1185">Reference proteome</keyword>
<dbReference type="GeneID" id="35600808"/>
<reference evidence="1 2" key="1">
    <citation type="submission" date="2016-03" db="EMBL/GenBank/DDBJ databases">
        <authorList>
            <person name="Ploux O."/>
        </authorList>
    </citation>
    <scope>NUCLEOTIDE SEQUENCE [LARGE SCALE GENOMIC DNA]</scope>
    <source>
        <strain evidence="1 2">URUG2</strain>
    </source>
</reference>
<dbReference type="EMBL" id="FJUY01000008">
    <property type="protein sequence ID" value="CZT19799.1"/>
    <property type="molecule type" value="Genomic_DNA"/>
</dbReference>
<sequence>MDHLVNSLIEEIRRTNSPYVLKMTRITEGSRKGSSFIEVVGKTGFRFLDLHSEIRDQIYKILLVKPNPICLAVFRRRIGCKVVTGTGFDSQKEHPGQVWDQRKHRWAGDPPHELSLPRVNKQIHRETTPIVYGNNQFIQGSSTALLYFQPLIDSSIKFLTAVDFGESCTRHNMQVLFTALVSATGLRKLKLSQPMVFQAFGFDDGSLDGQVYRDCAIILAKDLKPLLVCLQVAYKAGGRTWKALHVLEFRPAFTKMHTSSREKRQAKALEYLVRRRTNAYLNDE</sequence>
<dbReference type="RefSeq" id="XP_023626689.1">
    <property type="nucleotide sequence ID" value="XM_023770921.1"/>
</dbReference>
<organism evidence="1 2">
    <name type="scientific">Ramularia collo-cygni</name>
    <dbReference type="NCBI Taxonomy" id="112498"/>
    <lineage>
        <taxon>Eukaryota</taxon>
        <taxon>Fungi</taxon>
        <taxon>Dikarya</taxon>
        <taxon>Ascomycota</taxon>
        <taxon>Pezizomycotina</taxon>
        <taxon>Dothideomycetes</taxon>
        <taxon>Dothideomycetidae</taxon>
        <taxon>Mycosphaerellales</taxon>
        <taxon>Mycosphaerellaceae</taxon>
        <taxon>Ramularia</taxon>
    </lineage>
</organism>
<dbReference type="PANTHER" id="PTHR42085">
    <property type="entry name" value="F-BOX DOMAIN-CONTAINING PROTEIN"/>
    <property type="match status" value="1"/>
</dbReference>
<accession>A0A2D3VDM9</accession>
<dbReference type="Proteomes" id="UP000225277">
    <property type="component" value="Unassembled WGS sequence"/>
</dbReference>
<proteinExistence type="predicted"/>
<dbReference type="PANTHER" id="PTHR42085:SF2">
    <property type="entry name" value="F-BOX DOMAIN-CONTAINING PROTEIN"/>
    <property type="match status" value="1"/>
</dbReference>
<protein>
    <submittedName>
        <fullName evidence="1">Uncharacterized protein</fullName>
    </submittedName>
</protein>
<evidence type="ECO:0000313" key="1">
    <source>
        <dbReference type="EMBL" id="CZT19799.1"/>
    </source>
</evidence>
<evidence type="ECO:0000313" key="2">
    <source>
        <dbReference type="Proteomes" id="UP000225277"/>
    </source>
</evidence>
<name>A0A2D3VDM9_9PEZI</name>
<dbReference type="InterPro" id="IPR038883">
    <property type="entry name" value="AN11006-like"/>
</dbReference>
<dbReference type="AlphaFoldDB" id="A0A2D3VDM9"/>
<gene>
    <name evidence="1" type="ORF">RCC_05655</name>
</gene>